<name>A0A8H5ZT16_COCSA</name>
<dbReference type="Proteomes" id="UP000624244">
    <property type="component" value="Unassembled WGS sequence"/>
</dbReference>
<accession>A0A8H5ZT16</accession>
<organism evidence="1 2">
    <name type="scientific">Cochliobolus sativus</name>
    <name type="common">Common root rot and spot blotch fungus</name>
    <name type="synonym">Bipolaris sorokiniana</name>
    <dbReference type="NCBI Taxonomy" id="45130"/>
    <lineage>
        <taxon>Eukaryota</taxon>
        <taxon>Fungi</taxon>
        <taxon>Dikarya</taxon>
        <taxon>Ascomycota</taxon>
        <taxon>Pezizomycotina</taxon>
        <taxon>Dothideomycetes</taxon>
        <taxon>Pleosporomycetidae</taxon>
        <taxon>Pleosporales</taxon>
        <taxon>Pleosporineae</taxon>
        <taxon>Pleosporaceae</taxon>
        <taxon>Bipolaris</taxon>
    </lineage>
</organism>
<dbReference type="AlphaFoldDB" id="A0A8H5ZT16"/>
<sequence length="105" mass="11864">MPFWPFCVGFGTSCEGRLSLAIASYYNNLKSSIYSLAKAYNRRIRSYVQLISANNKSKTGAVNISLLAGCFRCSRLSSLLQRQKARAANVHEMPHYRTYSDVMQN</sequence>
<gene>
    <name evidence="1" type="ORF">GGP41_007478</name>
</gene>
<protein>
    <submittedName>
        <fullName evidence="1">Uncharacterized protein</fullName>
    </submittedName>
</protein>
<evidence type="ECO:0000313" key="1">
    <source>
        <dbReference type="EMBL" id="KAF5854691.1"/>
    </source>
</evidence>
<evidence type="ECO:0000313" key="2">
    <source>
        <dbReference type="Proteomes" id="UP000624244"/>
    </source>
</evidence>
<dbReference type="EMBL" id="WNKQ01000001">
    <property type="protein sequence ID" value="KAF5854691.1"/>
    <property type="molecule type" value="Genomic_DNA"/>
</dbReference>
<reference evidence="1" key="1">
    <citation type="submission" date="2019-11" db="EMBL/GenBank/DDBJ databases">
        <title>Bipolaris sorokiniana Genome sequencing.</title>
        <authorList>
            <person name="Wang H."/>
        </authorList>
    </citation>
    <scope>NUCLEOTIDE SEQUENCE</scope>
</reference>
<proteinExistence type="predicted"/>
<comment type="caution">
    <text evidence="1">The sequence shown here is derived from an EMBL/GenBank/DDBJ whole genome shotgun (WGS) entry which is preliminary data.</text>
</comment>